<gene>
    <name evidence="3" type="ORF">FHS28_004069</name>
</gene>
<dbReference type="Pfam" id="PF00534">
    <property type="entry name" value="Glycos_transf_1"/>
    <property type="match status" value="1"/>
</dbReference>
<dbReference type="PANTHER" id="PTHR12526">
    <property type="entry name" value="GLYCOSYLTRANSFERASE"/>
    <property type="match status" value="1"/>
</dbReference>
<feature type="domain" description="Glycosyltransferase subfamily 4-like N-terminal" evidence="2">
    <location>
        <begin position="26"/>
        <end position="177"/>
    </location>
</feature>
<feature type="domain" description="Glycosyl transferase family 1" evidence="1">
    <location>
        <begin position="188"/>
        <end position="351"/>
    </location>
</feature>
<sequence length="380" mass="41447">MTVPASGAPAGGTRRVLHFVTGGFSGATQVAVELCLSQQKAGRLQPILVLRQKRTTDPAKVQALRDQGLEVHLVPGWAHFATVSALRRLCLALRPDVMMAHGFPEHLLGREAALEAGVPVIVQVEHSARERYRFFSLAQARRLAARSSKLVGVSEGVRQRLVSLGMPEELTLAIPNGIRLARFAEADAHPHAQREAGIVMSARFARQKDQPTLIRAIALLAERGLRPPVYLAGSGHPLYMGQSERLVKRLGLEGQVRFLGYHKEMPRLLMSQRIFVLSTHWEGMPLALLEGMAAGCACVASLVPGVEGVLEAGKTGLLTPEGDARAMADALEQLLRDEALAQRLGQAARQRAIEEHSVELMMQRYEDLVMSLPPLPSARR</sequence>
<evidence type="ECO:0000259" key="2">
    <source>
        <dbReference type="Pfam" id="PF13579"/>
    </source>
</evidence>
<protein>
    <submittedName>
        <fullName evidence="3">Glycosyltransferase involved in cell wall biosynthesis</fullName>
    </submittedName>
</protein>
<dbReference type="RefSeq" id="WP_088453636.1">
    <property type="nucleotide sequence ID" value="NZ_JACHXO010000008.1"/>
</dbReference>
<name>A0ABR6GY91_9BURK</name>
<comment type="caution">
    <text evidence="3">The sequence shown here is derived from an EMBL/GenBank/DDBJ whole genome shotgun (WGS) entry which is preliminary data.</text>
</comment>
<reference evidence="3 4" key="1">
    <citation type="submission" date="2020-08" db="EMBL/GenBank/DDBJ databases">
        <title>Genomic Encyclopedia of Type Strains, Phase III (KMG-III): the genomes of soil and plant-associated and newly described type strains.</title>
        <authorList>
            <person name="Whitman W."/>
        </authorList>
    </citation>
    <scope>NUCLEOTIDE SEQUENCE [LARGE SCALE GENOMIC DNA]</scope>
    <source>
        <strain evidence="3 4">CECT 7247</strain>
    </source>
</reference>
<dbReference type="PANTHER" id="PTHR12526:SF630">
    <property type="entry name" value="GLYCOSYLTRANSFERASE"/>
    <property type="match status" value="1"/>
</dbReference>
<dbReference type="InterPro" id="IPR028098">
    <property type="entry name" value="Glyco_trans_4-like_N"/>
</dbReference>
<accession>A0ABR6GY91</accession>
<proteinExistence type="predicted"/>
<dbReference type="Gene3D" id="3.40.50.2000">
    <property type="entry name" value="Glycogen Phosphorylase B"/>
    <property type="match status" value="2"/>
</dbReference>
<keyword evidence="4" id="KW-1185">Reference proteome</keyword>
<dbReference type="Pfam" id="PF13579">
    <property type="entry name" value="Glyco_trans_4_4"/>
    <property type="match status" value="1"/>
</dbReference>
<evidence type="ECO:0000313" key="4">
    <source>
        <dbReference type="Proteomes" id="UP000574369"/>
    </source>
</evidence>
<organism evidence="3 4">
    <name type="scientific">Roseateles terrae</name>
    <dbReference type="NCBI Taxonomy" id="431060"/>
    <lineage>
        <taxon>Bacteria</taxon>
        <taxon>Pseudomonadati</taxon>
        <taxon>Pseudomonadota</taxon>
        <taxon>Betaproteobacteria</taxon>
        <taxon>Burkholderiales</taxon>
        <taxon>Sphaerotilaceae</taxon>
        <taxon>Roseateles</taxon>
    </lineage>
</organism>
<evidence type="ECO:0000259" key="1">
    <source>
        <dbReference type="Pfam" id="PF00534"/>
    </source>
</evidence>
<dbReference type="CDD" id="cd03801">
    <property type="entry name" value="GT4_PimA-like"/>
    <property type="match status" value="1"/>
</dbReference>
<dbReference type="Proteomes" id="UP000574369">
    <property type="component" value="Unassembled WGS sequence"/>
</dbReference>
<dbReference type="EMBL" id="JACHXO010000008">
    <property type="protein sequence ID" value="MBB3196647.1"/>
    <property type="molecule type" value="Genomic_DNA"/>
</dbReference>
<evidence type="ECO:0000313" key="3">
    <source>
        <dbReference type="EMBL" id="MBB3196647.1"/>
    </source>
</evidence>
<dbReference type="SUPFAM" id="SSF53756">
    <property type="entry name" value="UDP-Glycosyltransferase/glycogen phosphorylase"/>
    <property type="match status" value="1"/>
</dbReference>
<dbReference type="InterPro" id="IPR001296">
    <property type="entry name" value="Glyco_trans_1"/>
</dbReference>